<accession>A0ABS8Y8A0</accession>
<keyword evidence="3" id="KW-1185">Reference proteome</keyword>
<sequence>MGYWVFSKVVLTVVVEFSGRRVRPEEEKVMVVSLEEEKEKRGGDLGFIRPRRKSERGCGGGEEEGLAALRR</sequence>
<feature type="non-terminal residue" evidence="2">
    <location>
        <position position="71"/>
    </location>
</feature>
<organism evidence="2 3">
    <name type="scientific">Datura stramonium</name>
    <name type="common">Jimsonweed</name>
    <name type="synonym">Common thornapple</name>
    <dbReference type="NCBI Taxonomy" id="4076"/>
    <lineage>
        <taxon>Eukaryota</taxon>
        <taxon>Viridiplantae</taxon>
        <taxon>Streptophyta</taxon>
        <taxon>Embryophyta</taxon>
        <taxon>Tracheophyta</taxon>
        <taxon>Spermatophyta</taxon>
        <taxon>Magnoliopsida</taxon>
        <taxon>eudicotyledons</taxon>
        <taxon>Gunneridae</taxon>
        <taxon>Pentapetalae</taxon>
        <taxon>asterids</taxon>
        <taxon>lamiids</taxon>
        <taxon>Solanales</taxon>
        <taxon>Solanaceae</taxon>
        <taxon>Solanoideae</taxon>
        <taxon>Datureae</taxon>
        <taxon>Datura</taxon>
    </lineage>
</organism>
<protein>
    <submittedName>
        <fullName evidence="2">Uncharacterized protein</fullName>
    </submittedName>
</protein>
<comment type="caution">
    <text evidence="2">The sequence shown here is derived from an EMBL/GenBank/DDBJ whole genome shotgun (WGS) entry which is preliminary data.</text>
</comment>
<dbReference type="Proteomes" id="UP000823775">
    <property type="component" value="Unassembled WGS sequence"/>
</dbReference>
<gene>
    <name evidence="2" type="ORF">HAX54_043658</name>
</gene>
<proteinExistence type="predicted"/>
<feature type="region of interest" description="Disordered" evidence="1">
    <location>
        <begin position="45"/>
        <end position="71"/>
    </location>
</feature>
<reference evidence="2 3" key="1">
    <citation type="journal article" date="2021" name="BMC Genomics">
        <title>Datura genome reveals duplications of psychoactive alkaloid biosynthetic genes and high mutation rate following tissue culture.</title>
        <authorList>
            <person name="Rajewski A."/>
            <person name="Carter-House D."/>
            <person name="Stajich J."/>
            <person name="Litt A."/>
        </authorList>
    </citation>
    <scope>NUCLEOTIDE SEQUENCE [LARGE SCALE GENOMIC DNA]</scope>
    <source>
        <strain evidence="2">AR-01</strain>
    </source>
</reference>
<name>A0ABS8Y8A0_DATST</name>
<evidence type="ECO:0000313" key="3">
    <source>
        <dbReference type="Proteomes" id="UP000823775"/>
    </source>
</evidence>
<dbReference type="EMBL" id="JACEIK010065560">
    <property type="protein sequence ID" value="MCE5167232.1"/>
    <property type="molecule type" value="Genomic_DNA"/>
</dbReference>
<evidence type="ECO:0000313" key="2">
    <source>
        <dbReference type="EMBL" id="MCE5167232.1"/>
    </source>
</evidence>
<evidence type="ECO:0000256" key="1">
    <source>
        <dbReference type="SAM" id="MobiDB-lite"/>
    </source>
</evidence>